<feature type="transmembrane region" description="Helical" evidence="8">
    <location>
        <begin position="282"/>
        <end position="309"/>
    </location>
</feature>
<keyword evidence="6 8" id="KW-1133">Transmembrane helix</keyword>
<accession>A0ABT0LG20</accession>
<organism evidence="9 10">
    <name type="scientific">Shewanella surugensis</name>
    <dbReference type="NCBI Taxonomy" id="212020"/>
    <lineage>
        <taxon>Bacteria</taxon>
        <taxon>Pseudomonadati</taxon>
        <taxon>Pseudomonadota</taxon>
        <taxon>Gammaproteobacteria</taxon>
        <taxon>Alteromonadales</taxon>
        <taxon>Shewanellaceae</taxon>
        <taxon>Shewanella</taxon>
    </lineage>
</organism>
<feature type="transmembrane region" description="Helical" evidence="8">
    <location>
        <begin position="193"/>
        <end position="211"/>
    </location>
</feature>
<evidence type="ECO:0000256" key="6">
    <source>
        <dbReference type="ARBA" id="ARBA00022989"/>
    </source>
</evidence>
<name>A0ABT0LG20_9GAMM</name>
<proteinExistence type="inferred from homology"/>
<feature type="transmembrane region" description="Helical" evidence="8">
    <location>
        <begin position="6"/>
        <end position="21"/>
    </location>
</feature>
<comment type="similarity">
    <text evidence="2">Belongs to the auxin efflux carrier (TC 2.A.69) family.</text>
</comment>
<dbReference type="RefSeq" id="WP_248941687.1">
    <property type="nucleotide sequence ID" value="NZ_JAKIKS010000081.1"/>
</dbReference>
<keyword evidence="4" id="KW-1003">Cell membrane</keyword>
<protein>
    <submittedName>
        <fullName evidence="9">AEC family transporter</fullName>
    </submittedName>
</protein>
<keyword evidence="3" id="KW-0813">Transport</keyword>
<evidence type="ECO:0000313" key="10">
    <source>
        <dbReference type="Proteomes" id="UP001203423"/>
    </source>
</evidence>
<dbReference type="Pfam" id="PF03547">
    <property type="entry name" value="Mem_trans"/>
    <property type="match status" value="1"/>
</dbReference>
<feature type="transmembrane region" description="Helical" evidence="8">
    <location>
        <begin position="64"/>
        <end position="84"/>
    </location>
</feature>
<evidence type="ECO:0000256" key="1">
    <source>
        <dbReference type="ARBA" id="ARBA00004651"/>
    </source>
</evidence>
<evidence type="ECO:0000313" key="9">
    <source>
        <dbReference type="EMBL" id="MCL1126297.1"/>
    </source>
</evidence>
<dbReference type="PANTHER" id="PTHR36838">
    <property type="entry name" value="AUXIN EFFLUX CARRIER FAMILY PROTEIN"/>
    <property type="match status" value="1"/>
</dbReference>
<keyword evidence="10" id="KW-1185">Reference proteome</keyword>
<gene>
    <name evidence="9" type="ORF">L2764_17870</name>
</gene>
<reference evidence="9 10" key="1">
    <citation type="submission" date="2022-01" db="EMBL/GenBank/DDBJ databases">
        <title>Whole genome-based taxonomy of the Shewanellaceae.</title>
        <authorList>
            <person name="Martin-Rodriguez A.J."/>
        </authorList>
    </citation>
    <scope>NUCLEOTIDE SEQUENCE [LARGE SCALE GENOMIC DNA]</scope>
    <source>
        <strain evidence="9 10">DSM 17177</strain>
    </source>
</reference>
<dbReference type="Gene3D" id="1.20.1530.20">
    <property type="match status" value="1"/>
</dbReference>
<sequence length="315" mass="34570">MNIISLVIPVFAIIITGYLFARMKILPENTSALLIQFAYFVLIPALMFIVIAEESLKNLFDIPFILVFGGTIIVIYIIILFFLLCIHKNLGTSAMLADCCVSSNTGIIALPLLHTLFGHKALLPAAIANIMMVVMIIITMIILDQAQHTQDEHKLPIKEKILHVFKNPIILSTLAAILFASTGLTLPTMVKDYFTILSSGVTSCALFAIGMSLKLKAFHHNELMISLISLCKLIFIPALILFLSHLAGLSPILAIAATISAAVPTAKNTYMIAEQYQQSPELVSHIISTTTLFSTITLIVWLVILHAIYPTAFLH</sequence>
<dbReference type="EMBL" id="JAKIKS010000081">
    <property type="protein sequence ID" value="MCL1126297.1"/>
    <property type="molecule type" value="Genomic_DNA"/>
</dbReference>
<dbReference type="PANTHER" id="PTHR36838:SF3">
    <property type="entry name" value="TRANSPORTER AUXIN EFFLUX CARRIER EC FAMILY"/>
    <property type="match status" value="1"/>
</dbReference>
<evidence type="ECO:0000256" key="3">
    <source>
        <dbReference type="ARBA" id="ARBA00022448"/>
    </source>
</evidence>
<evidence type="ECO:0000256" key="8">
    <source>
        <dbReference type="SAM" id="Phobius"/>
    </source>
</evidence>
<evidence type="ECO:0000256" key="5">
    <source>
        <dbReference type="ARBA" id="ARBA00022692"/>
    </source>
</evidence>
<feature type="transmembrane region" description="Helical" evidence="8">
    <location>
        <begin position="123"/>
        <end position="143"/>
    </location>
</feature>
<feature type="transmembrane region" description="Helical" evidence="8">
    <location>
        <begin position="33"/>
        <end position="52"/>
    </location>
</feature>
<evidence type="ECO:0000256" key="2">
    <source>
        <dbReference type="ARBA" id="ARBA00010145"/>
    </source>
</evidence>
<feature type="transmembrane region" description="Helical" evidence="8">
    <location>
        <begin position="249"/>
        <end position="270"/>
    </location>
</feature>
<comment type="subcellular location">
    <subcellularLocation>
        <location evidence="1">Cell membrane</location>
        <topology evidence="1">Multi-pass membrane protein</topology>
    </subcellularLocation>
</comment>
<keyword evidence="5 8" id="KW-0812">Transmembrane</keyword>
<evidence type="ECO:0000256" key="4">
    <source>
        <dbReference type="ARBA" id="ARBA00022475"/>
    </source>
</evidence>
<feature type="transmembrane region" description="Helical" evidence="8">
    <location>
        <begin position="96"/>
        <end position="117"/>
    </location>
</feature>
<evidence type="ECO:0000256" key="7">
    <source>
        <dbReference type="ARBA" id="ARBA00023136"/>
    </source>
</evidence>
<dbReference type="InterPro" id="IPR004776">
    <property type="entry name" value="Mem_transp_PIN-like"/>
</dbReference>
<feature type="transmembrane region" description="Helical" evidence="8">
    <location>
        <begin position="164"/>
        <end position="187"/>
    </location>
</feature>
<feature type="transmembrane region" description="Helical" evidence="8">
    <location>
        <begin position="223"/>
        <end position="243"/>
    </location>
</feature>
<dbReference type="InterPro" id="IPR038770">
    <property type="entry name" value="Na+/solute_symporter_sf"/>
</dbReference>
<keyword evidence="7 8" id="KW-0472">Membrane</keyword>
<dbReference type="Proteomes" id="UP001203423">
    <property type="component" value="Unassembled WGS sequence"/>
</dbReference>
<comment type="caution">
    <text evidence="9">The sequence shown here is derived from an EMBL/GenBank/DDBJ whole genome shotgun (WGS) entry which is preliminary data.</text>
</comment>